<accession>A0A9D2H1C4</accession>
<dbReference type="SUPFAM" id="SSF48371">
    <property type="entry name" value="ARM repeat"/>
    <property type="match status" value="1"/>
</dbReference>
<gene>
    <name evidence="1" type="ORF">H9797_05495</name>
</gene>
<dbReference type="InterPro" id="IPR014825">
    <property type="entry name" value="DNA_alkylation"/>
</dbReference>
<proteinExistence type="predicted"/>
<dbReference type="AlphaFoldDB" id="A0A9D2H1C4"/>
<comment type="caution">
    <text evidence="1">The sequence shown here is derived from an EMBL/GenBank/DDBJ whole genome shotgun (WGS) entry which is preliminary data.</text>
</comment>
<dbReference type="CDD" id="cd06561">
    <property type="entry name" value="AlkD_like"/>
    <property type="match status" value="1"/>
</dbReference>
<name>A0A9D2H1C4_9FIRM</name>
<reference evidence="1" key="1">
    <citation type="journal article" date="2021" name="PeerJ">
        <title>Extensive microbial diversity within the chicken gut microbiome revealed by metagenomics and culture.</title>
        <authorList>
            <person name="Gilroy R."/>
            <person name="Ravi A."/>
            <person name="Getino M."/>
            <person name="Pursley I."/>
            <person name="Horton D.L."/>
            <person name="Alikhan N.F."/>
            <person name="Baker D."/>
            <person name="Gharbi K."/>
            <person name="Hall N."/>
            <person name="Watson M."/>
            <person name="Adriaenssens E.M."/>
            <person name="Foster-Nyarko E."/>
            <person name="Jarju S."/>
            <person name="Secka A."/>
            <person name="Antonio M."/>
            <person name="Oren A."/>
            <person name="Chaudhuri R.R."/>
            <person name="La Ragione R."/>
            <person name="Hildebrand F."/>
            <person name="Pallen M.J."/>
        </authorList>
    </citation>
    <scope>NUCLEOTIDE SEQUENCE</scope>
    <source>
        <strain evidence="1">CHK156-179</strain>
    </source>
</reference>
<dbReference type="Gene3D" id="1.25.10.90">
    <property type="match status" value="1"/>
</dbReference>
<evidence type="ECO:0000313" key="1">
    <source>
        <dbReference type="EMBL" id="HJA02812.1"/>
    </source>
</evidence>
<organism evidence="1 2">
    <name type="scientific">Candidatus Gallimonas gallistercoris</name>
    <dbReference type="NCBI Taxonomy" id="2838602"/>
    <lineage>
        <taxon>Bacteria</taxon>
        <taxon>Bacillati</taxon>
        <taxon>Bacillota</taxon>
        <taxon>Clostridia</taxon>
        <taxon>Candidatus Gallimonas</taxon>
    </lineage>
</organism>
<dbReference type="EMBL" id="DXAJ01000083">
    <property type="protein sequence ID" value="HJA02812.1"/>
    <property type="molecule type" value="Genomic_DNA"/>
</dbReference>
<dbReference type="InterPro" id="IPR016024">
    <property type="entry name" value="ARM-type_fold"/>
</dbReference>
<reference evidence="1" key="2">
    <citation type="submission" date="2021-04" db="EMBL/GenBank/DDBJ databases">
        <authorList>
            <person name="Gilroy R."/>
        </authorList>
    </citation>
    <scope>NUCLEOTIDE SEQUENCE</scope>
    <source>
        <strain evidence="1">CHK156-179</strain>
    </source>
</reference>
<dbReference type="Proteomes" id="UP000824221">
    <property type="component" value="Unassembled WGS sequence"/>
</dbReference>
<sequence length="233" mass="27280">MTYEEVLSRLFSERDEGYREFHKKLLKNENIEVIGVRMPVLRRLARAWKGETERFLTFPDEYYEVTFLKFSLYALLPFERFCEGLPQMVGLLDNWATVDGFHAPCIAKHKEEFLPYIRAFSHDGREFVERYALVSLLHDYVEEKYLPEIFAALEEADGSRYYTGMGAAWLMAEVLVKCYEEGLAYLKEGRLLPFVHNMAIRKACESFRLTKEQKEELKSFKKATNGGKIPEKG</sequence>
<dbReference type="Pfam" id="PF08713">
    <property type="entry name" value="DNA_alkylation"/>
    <property type="match status" value="1"/>
</dbReference>
<protein>
    <submittedName>
        <fullName evidence="1">DNA alkylation repair protein</fullName>
    </submittedName>
</protein>
<evidence type="ECO:0000313" key="2">
    <source>
        <dbReference type="Proteomes" id="UP000824221"/>
    </source>
</evidence>